<dbReference type="PANTHER" id="PTHR42650">
    <property type="entry name" value="TAIL-ANCHORED PROTEIN INSERTION RECEPTOR WRB"/>
    <property type="match status" value="1"/>
</dbReference>
<dbReference type="EMBL" id="REGN01014196">
    <property type="protein sequence ID" value="RMZ92931.1"/>
    <property type="molecule type" value="Genomic_DNA"/>
</dbReference>
<dbReference type="PANTHER" id="PTHR42650:SF1">
    <property type="entry name" value="GUIDED ENTRY OF TAIL-ANCHORED PROTEINS FACTOR 1"/>
    <property type="match status" value="1"/>
</dbReference>
<dbReference type="InterPro" id="IPR029012">
    <property type="entry name" value="Helix_hairpin_bin_sf"/>
</dbReference>
<evidence type="ECO:0000313" key="12">
    <source>
        <dbReference type="Proteomes" id="UP000276133"/>
    </source>
</evidence>
<evidence type="ECO:0000256" key="3">
    <source>
        <dbReference type="ARBA" id="ARBA00017951"/>
    </source>
</evidence>
<protein>
    <recommendedName>
        <fullName evidence="3">Guided entry of tail-anchored proteins factor 1</fullName>
    </recommendedName>
    <alternativeName>
        <fullName evidence="8">Tail-anchored protein insertion receptor WRB</fullName>
    </alternativeName>
    <alternativeName>
        <fullName evidence="9">Tryptophan-rich basic protein</fullName>
    </alternativeName>
</protein>
<evidence type="ECO:0000256" key="6">
    <source>
        <dbReference type="ARBA" id="ARBA00022989"/>
    </source>
</evidence>
<dbReference type="AlphaFoldDB" id="A0A3M7P1C3"/>
<dbReference type="GO" id="GO:0071816">
    <property type="term" value="P:tail-anchored membrane protein insertion into ER membrane"/>
    <property type="evidence" value="ECO:0007669"/>
    <property type="project" value="InterPro"/>
</dbReference>
<dbReference type="GO" id="GO:0005789">
    <property type="term" value="C:endoplasmic reticulum membrane"/>
    <property type="evidence" value="ECO:0007669"/>
    <property type="project" value="UniProtKB-SubCell"/>
</dbReference>
<evidence type="ECO:0000256" key="4">
    <source>
        <dbReference type="ARBA" id="ARBA00022692"/>
    </source>
</evidence>
<dbReference type="Gene3D" id="1.10.287.660">
    <property type="entry name" value="Helix hairpin bin"/>
    <property type="match status" value="1"/>
</dbReference>
<dbReference type="Pfam" id="PF04420">
    <property type="entry name" value="CHD5"/>
    <property type="match status" value="1"/>
</dbReference>
<gene>
    <name evidence="11" type="ORF">BpHYR1_042215</name>
</gene>
<reference evidence="11 12" key="1">
    <citation type="journal article" date="2018" name="Sci. Rep.">
        <title>Genomic signatures of local adaptation to the degree of environmental predictability in rotifers.</title>
        <authorList>
            <person name="Franch-Gras L."/>
            <person name="Hahn C."/>
            <person name="Garcia-Roger E.M."/>
            <person name="Carmona M.J."/>
            <person name="Serra M."/>
            <person name="Gomez A."/>
        </authorList>
    </citation>
    <scope>NUCLEOTIDE SEQUENCE [LARGE SCALE GENOMIC DNA]</scope>
    <source>
        <strain evidence="11">HYR1</strain>
    </source>
</reference>
<keyword evidence="11" id="KW-0675">Receptor</keyword>
<keyword evidence="12" id="KW-1185">Reference proteome</keyword>
<feature type="transmembrane region" description="Helical" evidence="10">
    <location>
        <begin position="94"/>
        <end position="115"/>
    </location>
</feature>
<dbReference type="STRING" id="10195.A0A3M7P1C3"/>
<sequence>MAINYWAIFLSFVINLMKRYSSKLCSLILLKVYTKETPEITEYRNQLKCLREEKSSINPMDNFAKYALVDRKINKLVEKLKENKSSTQSDRMKVMMYINVVFTILTVVLSLLLIWSNYSKPIIDFSSLLDKSDLGELNIFFPLNKMLAFPNKNGNNSIGVTAWLLIANRFIDIVLNKINAIKILKD</sequence>
<evidence type="ECO:0000313" key="11">
    <source>
        <dbReference type="EMBL" id="RMZ92931.1"/>
    </source>
</evidence>
<keyword evidence="4 10" id="KW-0812">Transmembrane</keyword>
<evidence type="ECO:0000256" key="1">
    <source>
        <dbReference type="ARBA" id="ARBA00004477"/>
    </source>
</evidence>
<keyword evidence="6 10" id="KW-1133">Transmembrane helix</keyword>
<dbReference type="GO" id="GO:0043529">
    <property type="term" value="C:GET complex"/>
    <property type="evidence" value="ECO:0007669"/>
    <property type="project" value="TreeGrafter"/>
</dbReference>
<organism evidence="11 12">
    <name type="scientific">Brachionus plicatilis</name>
    <name type="common">Marine rotifer</name>
    <name type="synonym">Brachionus muelleri</name>
    <dbReference type="NCBI Taxonomy" id="10195"/>
    <lineage>
        <taxon>Eukaryota</taxon>
        <taxon>Metazoa</taxon>
        <taxon>Spiralia</taxon>
        <taxon>Gnathifera</taxon>
        <taxon>Rotifera</taxon>
        <taxon>Eurotatoria</taxon>
        <taxon>Monogononta</taxon>
        <taxon>Pseudotrocha</taxon>
        <taxon>Ploima</taxon>
        <taxon>Brachionidae</taxon>
        <taxon>Brachionus</taxon>
    </lineage>
</organism>
<accession>A0A3M7P1C3</accession>
<evidence type="ECO:0000256" key="9">
    <source>
        <dbReference type="ARBA" id="ARBA00033006"/>
    </source>
</evidence>
<evidence type="ECO:0000256" key="2">
    <source>
        <dbReference type="ARBA" id="ARBA00010799"/>
    </source>
</evidence>
<evidence type="ECO:0000256" key="5">
    <source>
        <dbReference type="ARBA" id="ARBA00022824"/>
    </source>
</evidence>
<comment type="similarity">
    <text evidence="2">Belongs to the WRB/GET1 family.</text>
</comment>
<dbReference type="InterPro" id="IPR028945">
    <property type="entry name" value="Get1"/>
</dbReference>
<dbReference type="OrthoDB" id="69461at2759"/>
<keyword evidence="5" id="KW-0256">Endoplasmic reticulum</keyword>
<name>A0A3M7P1C3_BRAPC</name>
<dbReference type="Proteomes" id="UP000276133">
    <property type="component" value="Unassembled WGS sequence"/>
</dbReference>
<proteinExistence type="inferred from homology"/>
<evidence type="ECO:0000256" key="10">
    <source>
        <dbReference type="SAM" id="Phobius"/>
    </source>
</evidence>
<dbReference type="GO" id="GO:0043495">
    <property type="term" value="F:protein-membrane adaptor activity"/>
    <property type="evidence" value="ECO:0007669"/>
    <property type="project" value="TreeGrafter"/>
</dbReference>
<keyword evidence="7 10" id="KW-0472">Membrane</keyword>
<evidence type="ECO:0000256" key="7">
    <source>
        <dbReference type="ARBA" id="ARBA00023136"/>
    </source>
</evidence>
<comment type="caution">
    <text evidence="11">The sequence shown here is derived from an EMBL/GenBank/DDBJ whole genome shotgun (WGS) entry which is preliminary data.</text>
</comment>
<comment type="subcellular location">
    <subcellularLocation>
        <location evidence="1">Endoplasmic reticulum membrane</location>
        <topology evidence="1">Multi-pass membrane protein</topology>
    </subcellularLocation>
</comment>
<evidence type="ECO:0000256" key="8">
    <source>
        <dbReference type="ARBA" id="ARBA00032437"/>
    </source>
</evidence>